<keyword evidence="1" id="KW-1017">Isopeptide bond</keyword>
<dbReference type="SUPFAM" id="SSF47986">
    <property type="entry name" value="DEATH domain"/>
    <property type="match status" value="1"/>
</dbReference>
<feature type="domain" description="CARD" evidence="6">
    <location>
        <begin position="1"/>
        <end position="83"/>
    </location>
</feature>
<accession>A0A914X0B3</accession>
<name>A0A914X0B3_9BILA</name>
<dbReference type="Proteomes" id="UP000887566">
    <property type="component" value="Unplaced"/>
</dbReference>
<evidence type="ECO:0000256" key="4">
    <source>
        <dbReference type="ARBA" id="ARBA00022843"/>
    </source>
</evidence>
<evidence type="ECO:0000313" key="8">
    <source>
        <dbReference type="WBParaSite" id="PSAMB.scaffold6110size10179.g27922.t1"/>
    </source>
</evidence>
<proteinExistence type="predicted"/>
<sequence length="146" mass="17138">MDELKQKAIKRHYANLVDCMNSLRVMDRLGHLLSLEEMDLIRKLQFTHQERTRELIAILLRKNEELRPFDCFIEALEDTDENHKTIAEAILKTYVCHLLVSSKCCKTFLTTAENMTMVLLSLRGAQERRFQMLEKLNTICKSLNSH</sequence>
<dbReference type="InterPro" id="IPR031964">
    <property type="entry name" value="CARD_dom"/>
</dbReference>
<evidence type="ECO:0000256" key="5">
    <source>
        <dbReference type="ARBA" id="ARBA00022859"/>
    </source>
</evidence>
<dbReference type="InterPro" id="IPR011029">
    <property type="entry name" value="DEATH-like_dom_sf"/>
</dbReference>
<keyword evidence="4" id="KW-0832">Ubl conjugation</keyword>
<dbReference type="CDD" id="cd01671">
    <property type="entry name" value="CARD"/>
    <property type="match status" value="1"/>
</dbReference>
<evidence type="ECO:0000256" key="3">
    <source>
        <dbReference type="ARBA" id="ARBA00022588"/>
    </source>
</evidence>
<evidence type="ECO:0000313" key="7">
    <source>
        <dbReference type="Proteomes" id="UP000887566"/>
    </source>
</evidence>
<keyword evidence="7" id="KW-1185">Reference proteome</keyword>
<dbReference type="Pfam" id="PF16739">
    <property type="entry name" value="CARD_2"/>
    <property type="match status" value="1"/>
</dbReference>
<dbReference type="Gene3D" id="1.10.533.10">
    <property type="entry name" value="Death Domain, Fas"/>
    <property type="match status" value="1"/>
</dbReference>
<dbReference type="GO" id="GO:0045087">
    <property type="term" value="P:innate immune response"/>
    <property type="evidence" value="ECO:0007669"/>
    <property type="project" value="UniProtKB-KW"/>
</dbReference>
<protein>
    <submittedName>
        <fullName evidence="8">CARD domain-containing protein</fullName>
    </submittedName>
</protein>
<keyword evidence="2" id="KW-0597">Phosphoprotein</keyword>
<organism evidence="7 8">
    <name type="scientific">Plectus sambesii</name>
    <dbReference type="NCBI Taxonomy" id="2011161"/>
    <lineage>
        <taxon>Eukaryota</taxon>
        <taxon>Metazoa</taxon>
        <taxon>Ecdysozoa</taxon>
        <taxon>Nematoda</taxon>
        <taxon>Chromadorea</taxon>
        <taxon>Plectida</taxon>
        <taxon>Plectina</taxon>
        <taxon>Plectoidea</taxon>
        <taxon>Plectidae</taxon>
        <taxon>Plectus</taxon>
    </lineage>
</organism>
<reference evidence="8" key="1">
    <citation type="submission" date="2022-11" db="UniProtKB">
        <authorList>
            <consortium name="WormBaseParasite"/>
        </authorList>
    </citation>
    <scope>IDENTIFICATION</scope>
</reference>
<dbReference type="AlphaFoldDB" id="A0A914X0B3"/>
<evidence type="ECO:0000256" key="1">
    <source>
        <dbReference type="ARBA" id="ARBA00022499"/>
    </source>
</evidence>
<dbReference type="PROSITE" id="PS50209">
    <property type="entry name" value="CARD"/>
    <property type="match status" value="1"/>
</dbReference>
<evidence type="ECO:0000259" key="6">
    <source>
        <dbReference type="PROSITE" id="PS50209"/>
    </source>
</evidence>
<dbReference type="WBParaSite" id="PSAMB.scaffold6110size10179.g27922.t1">
    <property type="protein sequence ID" value="PSAMB.scaffold6110size10179.g27922.t1"/>
    <property type="gene ID" value="PSAMB.scaffold6110size10179.g27922"/>
</dbReference>
<keyword evidence="3" id="KW-0399">Innate immunity</keyword>
<evidence type="ECO:0000256" key="2">
    <source>
        <dbReference type="ARBA" id="ARBA00022553"/>
    </source>
</evidence>
<dbReference type="InterPro" id="IPR001315">
    <property type="entry name" value="CARD"/>
</dbReference>
<keyword evidence="5" id="KW-0391">Immunity</keyword>
<dbReference type="GO" id="GO:0042981">
    <property type="term" value="P:regulation of apoptotic process"/>
    <property type="evidence" value="ECO:0007669"/>
    <property type="project" value="InterPro"/>
</dbReference>
<dbReference type="GO" id="GO:0005737">
    <property type="term" value="C:cytoplasm"/>
    <property type="evidence" value="ECO:0007669"/>
    <property type="project" value="UniProtKB-ARBA"/>
</dbReference>